<sequence>MTSFRTNSFAECTFSRHLLLRRWQTTSYETGWRFRADWFLPEVRTVVTSLATRAMIPGATAKSLGAARARNGVSISETMTDLRALFAAAGQTPDVDALQSLAEGWAEVAETAPPISCTDVYTGLATQAHFQRRIHEVSMFGSECLGRHALAVISVPQPRDSRSHCWTLLARMGETVQGQLGGTGATAMYQNSAIHVLFPLSESNLSRLVKCKAAMEALGDGALSPAHMKFYPLSAAAASLPATPAAAAQDSSCETK</sequence>
<evidence type="ECO:0000313" key="2">
    <source>
        <dbReference type="Proteomes" id="UP000316500"/>
    </source>
</evidence>
<reference evidence="1 2" key="1">
    <citation type="submission" date="2019-07" db="EMBL/GenBank/DDBJ databases">
        <title>Diversity of Bacteria from Kongsfjorden, Arctic.</title>
        <authorList>
            <person name="Yu Y."/>
        </authorList>
    </citation>
    <scope>NUCLEOTIDE SEQUENCE [LARGE SCALE GENOMIC DNA]</scope>
    <source>
        <strain evidence="1 2">SM1928</strain>
    </source>
</reference>
<dbReference type="Proteomes" id="UP000316500">
    <property type="component" value="Unassembled WGS sequence"/>
</dbReference>
<dbReference type="OrthoDB" id="4936366at2"/>
<protein>
    <submittedName>
        <fullName evidence="1">Uncharacterized protein</fullName>
    </submittedName>
</protein>
<accession>A0A558H155</accession>
<name>A0A558H155_PAENT</name>
<gene>
    <name evidence="1" type="ORF">FQP90_11625</name>
</gene>
<dbReference type="RefSeq" id="WP_144650338.1">
    <property type="nucleotide sequence ID" value="NZ_VNFK01000007.1"/>
</dbReference>
<comment type="caution">
    <text evidence="1">The sequence shown here is derived from an EMBL/GenBank/DDBJ whole genome shotgun (WGS) entry which is preliminary data.</text>
</comment>
<dbReference type="EMBL" id="VNFK01000007">
    <property type="protein sequence ID" value="TVU62867.1"/>
    <property type="molecule type" value="Genomic_DNA"/>
</dbReference>
<evidence type="ECO:0000313" key="1">
    <source>
        <dbReference type="EMBL" id="TVU62867.1"/>
    </source>
</evidence>
<proteinExistence type="predicted"/>
<organism evidence="1 2">
    <name type="scientific">Paenarthrobacter nitroguajacolicus</name>
    <name type="common">Arthrobacter nitroguajacolicus</name>
    <dbReference type="NCBI Taxonomy" id="211146"/>
    <lineage>
        <taxon>Bacteria</taxon>
        <taxon>Bacillati</taxon>
        <taxon>Actinomycetota</taxon>
        <taxon>Actinomycetes</taxon>
        <taxon>Micrococcales</taxon>
        <taxon>Micrococcaceae</taxon>
        <taxon>Paenarthrobacter</taxon>
    </lineage>
</organism>
<dbReference type="AlphaFoldDB" id="A0A558H155"/>